<dbReference type="RefSeq" id="WP_180786881.1">
    <property type="nucleotide sequence ID" value="NZ_JACDSF010000047.1"/>
</dbReference>
<dbReference type="EMBL" id="JACGEP010000055">
    <property type="protein sequence ID" value="MBN3053516.1"/>
    <property type="molecule type" value="Genomic_DNA"/>
</dbReference>
<accession>A0AAE2WJB8</accession>
<evidence type="ECO:0000313" key="1">
    <source>
        <dbReference type="EMBL" id="MBN3053516.1"/>
    </source>
</evidence>
<dbReference type="Proteomes" id="UP000768524">
    <property type="component" value="Unassembled WGS sequence"/>
</dbReference>
<name>A0AAE2WJB8_9GAMM</name>
<organism evidence="1 2">
    <name type="scientific">Pectobacterium brasiliense</name>
    <dbReference type="NCBI Taxonomy" id="180957"/>
    <lineage>
        <taxon>Bacteria</taxon>
        <taxon>Pseudomonadati</taxon>
        <taxon>Pseudomonadota</taxon>
        <taxon>Gammaproteobacteria</taxon>
        <taxon>Enterobacterales</taxon>
        <taxon>Pectobacteriaceae</taxon>
        <taxon>Pectobacterium</taxon>
    </lineage>
</organism>
<gene>
    <name evidence="1" type="ORF">H4F45_18950</name>
</gene>
<dbReference type="AlphaFoldDB" id="A0AAE2WJB8"/>
<comment type="caution">
    <text evidence="1">The sequence shown here is derived from an EMBL/GenBank/DDBJ whole genome shotgun (WGS) entry which is preliminary data.</text>
</comment>
<dbReference type="InterPro" id="IPR032721">
    <property type="entry name" value="Toxin-deaminase"/>
</dbReference>
<reference evidence="1" key="1">
    <citation type="submission" date="2020-07" db="EMBL/GenBank/DDBJ databases">
        <title>A pangenomic view of the genus Pectobacterium provides insights into genome organization, phylogeny, and virulence.</title>
        <authorList>
            <person name="Jonkheer E."/>
            <person name="Brankovics B."/>
            <person name="Houwers I."/>
            <person name="Van Der Wolf J."/>
            <person name="Bonants P."/>
            <person name="Vreeburg R."/>
            <person name="Bollema R."/>
            <person name="De Haan J."/>
            <person name="Berke L."/>
            <person name="De Ridder D."/>
            <person name="Smit S."/>
            <person name="Van Der Lee T.A.J."/>
        </authorList>
    </citation>
    <scope>NUCLEOTIDE SEQUENCE</scope>
    <source>
        <strain evidence="1">NAK:433</strain>
    </source>
</reference>
<dbReference type="Pfam" id="PF14424">
    <property type="entry name" value="Toxin-deaminase"/>
    <property type="match status" value="1"/>
</dbReference>
<protein>
    <submittedName>
        <fullName evidence="1">Uncharacterized protein</fullName>
    </submittedName>
</protein>
<sequence>MPNTGEKQRRKYNKDFIIARNTDSKYKILGNISEKLGGNISAKGTVTIFTERPACGSCLGVVEQFQQRHPGIQGEI</sequence>
<proteinExistence type="predicted"/>
<evidence type="ECO:0000313" key="2">
    <source>
        <dbReference type="Proteomes" id="UP000768524"/>
    </source>
</evidence>